<accession>A0A1Y2BI47</accession>
<dbReference type="PROSITE" id="PS50294">
    <property type="entry name" value="WD_REPEATS_REGION"/>
    <property type="match status" value="2"/>
</dbReference>
<dbReference type="STRING" id="71784.A0A1Y2BI47"/>
<dbReference type="OrthoDB" id="6262491at2759"/>
<protein>
    <submittedName>
        <fullName evidence="4">Cytoplasm protein</fullName>
    </submittedName>
</protein>
<keyword evidence="2" id="KW-0677">Repeat</keyword>
<reference evidence="4 5" key="1">
    <citation type="submission" date="2016-07" db="EMBL/GenBank/DDBJ databases">
        <title>Pervasive Adenine N6-methylation of Active Genes in Fungi.</title>
        <authorList>
            <consortium name="DOE Joint Genome Institute"/>
            <person name="Mondo S.J."/>
            <person name="Dannebaum R.O."/>
            <person name="Kuo R.C."/>
            <person name="Labutti K."/>
            <person name="Haridas S."/>
            <person name="Kuo A."/>
            <person name="Salamov A."/>
            <person name="Ahrendt S.R."/>
            <person name="Lipzen A."/>
            <person name="Sullivan W."/>
            <person name="Andreopoulos W.B."/>
            <person name="Clum A."/>
            <person name="Lindquist E."/>
            <person name="Daum C."/>
            <person name="Ramamoorthy G.K."/>
            <person name="Gryganskyi A."/>
            <person name="Culley D."/>
            <person name="Magnuson J.K."/>
            <person name="James T.Y."/>
            <person name="O'Malley M.A."/>
            <person name="Stajich J.E."/>
            <person name="Spatafora J.W."/>
            <person name="Visel A."/>
            <person name="Grigoriev I.V."/>
        </authorList>
    </citation>
    <scope>NUCLEOTIDE SEQUENCE [LARGE SCALE GENOMIC DNA]</scope>
    <source>
        <strain evidence="4 5">68-887.2</strain>
    </source>
</reference>
<dbReference type="GO" id="GO:0005634">
    <property type="term" value="C:nucleus"/>
    <property type="evidence" value="ECO:0007669"/>
    <property type="project" value="TreeGrafter"/>
</dbReference>
<keyword evidence="1 3" id="KW-0853">WD repeat</keyword>
<sequence length="378" mass="41666">MQTRDEGLLFQTDQQLAAAKQRAFKLAAATDVGSPIAVNGKVLDLLIAGDDAFVAESGWQARCMDLRTGKTRRLYKGHRGPVTSLAMLTITEPDSPSWRALFTGSWDKSIRVWDADTAELLFVLEGHSDFVKSLTVIPHCCLLVSTSTDRSIRLWDLTALKSKLAPITTQVVRAHHRPVDCVVWRADGLTITLWSADSMGVIKQWSLRDGSLHYAEDLKGHETSVAQLAVDEEGLWSVSMDKTAVFHPFDGSPKTVVEHDSYVKSVMMLNDGRGRTFLLTGSDDEDIRVWDVSTRSDGRVPLEAVVPGHCGEISALRPWTGSTGVVVVSSSLDGTLRRWTLQDLLVPQRLAISSHKETTTLTVDEERELAELLSDDDS</sequence>
<organism evidence="4 5">
    <name type="scientific">Naematelia encephala</name>
    <dbReference type="NCBI Taxonomy" id="71784"/>
    <lineage>
        <taxon>Eukaryota</taxon>
        <taxon>Fungi</taxon>
        <taxon>Dikarya</taxon>
        <taxon>Basidiomycota</taxon>
        <taxon>Agaricomycotina</taxon>
        <taxon>Tremellomycetes</taxon>
        <taxon>Tremellales</taxon>
        <taxon>Naemateliaceae</taxon>
        <taxon>Naematelia</taxon>
    </lineage>
</organism>
<dbReference type="InParanoid" id="A0A1Y2BI47"/>
<dbReference type="InterPro" id="IPR036322">
    <property type="entry name" value="WD40_repeat_dom_sf"/>
</dbReference>
<dbReference type="FunCoup" id="A0A1Y2BI47">
    <property type="interactions" value="155"/>
</dbReference>
<evidence type="ECO:0000256" key="3">
    <source>
        <dbReference type="PROSITE-ProRule" id="PRU00221"/>
    </source>
</evidence>
<dbReference type="AlphaFoldDB" id="A0A1Y2BI47"/>
<evidence type="ECO:0000256" key="2">
    <source>
        <dbReference type="ARBA" id="ARBA00022737"/>
    </source>
</evidence>
<gene>
    <name evidence="4" type="ORF">BCR39DRAFT_190352</name>
</gene>
<keyword evidence="5" id="KW-1185">Reference proteome</keyword>
<feature type="repeat" description="WD" evidence="3">
    <location>
        <begin position="95"/>
        <end position="123"/>
    </location>
</feature>
<dbReference type="PANTHER" id="PTHR22847:SF637">
    <property type="entry name" value="WD REPEAT DOMAIN 5B"/>
    <property type="match status" value="1"/>
</dbReference>
<evidence type="ECO:0000256" key="1">
    <source>
        <dbReference type="ARBA" id="ARBA00022574"/>
    </source>
</evidence>
<dbReference type="EMBL" id="MCFC01000003">
    <property type="protein sequence ID" value="ORY34227.1"/>
    <property type="molecule type" value="Genomic_DNA"/>
</dbReference>
<dbReference type="PRINTS" id="PR00320">
    <property type="entry name" value="GPROTEINBRPT"/>
</dbReference>
<feature type="repeat" description="WD" evidence="3">
    <location>
        <begin position="124"/>
        <end position="165"/>
    </location>
</feature>
<proteinExistence type="predicted"/>
<dbReference type="SUPFAM" id="SSF50978">
    <property type="entry name" value="WD40 repeat-like"/>
    <property type="match status" value="1"/>
</dbReference>
<evidence type="ECO:0000313" key="4">
    <source>
        <dbReference type="EMBL" id="ORY34227.1"/>
    </source>
</evidence>
<dbReference type="InterPro" id="IPR015943">
    <property type="entry name" value="WD40/YVTN_repeat-like_dom_sf"/>
</dbReference>
<dbReference type="GO" id="GO:1990234">
    <property type="term" value="C:transferase complex"/>
    <property type="evidence" value="ECO:0007669"/>
    <property type="project" value="UniProtKB-ARBA"/>
</dbReference>
<dbReference type="PROSITE" id="PS50082">
    <property type="entry name" value="WD_REPEATS_2"/>
    <property type="match status" value="3"/>
</dbReference>
<dbReference type="PROSITE" id="PS00678">
    <property type="entry name" value="WD_REPEATS_1"/>
    <property type="match status" value="3"/>
</dbReference>
<evidence type="ECO:0000313" key="5">
    <source>
        <dbReference type="Proteomes" id="UP000193986"/>
    </source>
</evidence>
<dbReference type="PANTHER" id="PTHR22847">
    <property type="entry name" value="WD40 REPEAT PROTEIN"/>
    <property type="match status" value="1"/>
</dbReference>
<dbReference type="Pfam" id="PF00400">
    <property type="entry name" value="WD40"/>
    <property type="match status" value="4"/>
</dbReference>
<dbReference type="InterPro" id="IPR020472">
    <property type="entry name" value="WD40_PAC1"/>
</dbReference>
<dbReference type="Gene3D" id="2.130.10.10">
    <property type="entry name" value="YVTN repeat-like/Quinoprotein amine dehydrogenase"/>
    <property type="match status" value="2"/>
</dbReference>
<dbReference type="InterPro" id="IPR001680">
    <property type="entry name" value="WD40_rpt"/>
</dbReference>
<dbReference type="SMART" id="SM00320">
    <property type="entry name" value="WD40"/>
    <property type="match status" value="6"/>
</dbReference>
<comment type="caution">
    <text evidence="4">The sequence shown here is derived from an EMBL/GenBank/DDBJ whole genome shotgun (WGS) entry which is preliminary data.</text>
</comment>
<dbReference type="Proteomes" id="UP000193986">
    <property type="component" value="Unassembled WGS sequence"/>
</dbReference>
<feature type="repeat" description="WD" evidence="3">
    <location>
        <begin position="256"/>
        <end position="300"/>
    </location>
</feature>
<name>A0A1Y2BI47_9TREE</name>
<dbReference type="InterPro" id="IPR019775">
    <property type="entry name" value="WD40_repeat_CS"/>
</dbReference>